<comment type="caution">
    <text evidence="1">The sequence shown here is derived from an EMBL/GenBank/DDBJ whole genome shotgun (WGS) entry which is preliminary data.</text>
</comment>
<gene>
    <name evidence="1" type="ORF">PZ740_05820</name>
</gene>
<accession>A0AAP3XQX3</accession>
<protein>
    <submittedName>
        <fullName evidence="1">Ankyrin repeat domain-containing protein</fullName>
    </submittedName>
</protein>
<evidence type="ECO:0000313" key="1">
    <source>
        <dbReference type="EMBL" id="MDF1585900.1"/>
    </source>
</evidence>
<dbReference type="RefSeq" id="WP_327788320.1">
    <property type="nucleotide sequence ID" value="NZ_JARGEQ010000047.1"/>
</dbReference>
<dbReference type="AlphaFoldDB" id="A0AAP3XQX3"/>
<dbReference type="Proteomes" id="UP001301140">
    <property type="component" value="Unassembled WGS sequence"/>
</dbReference>
<dbReference type="SUPFAM" id="SSF48403">
    <property type="entry name" value="Ankyrin repeat"/>
    <property type="match status" value="1"/>
</dbReference>
<dbReference type="Gene3D" id="1.25.40.20">
    <property type="entry name" value="Ankyrin repeat-containing domain"/>
    <property type="match status" value="1"/>
</dbReference>
<sequence length="218" mass="23967">MDVVWDGIRRAETLGEEARLRHTLADAARSYDWPRVLELISGDRNLVNVSRPDGASLYAPLHQAAHGGAPVEVARRLIDMGAWRTLQNARGERPVDVADRLGHRHLLGILAPVCRHAVPTGVLLKIQAHFDEVIRGRIDETLPGHGLRLPELEPLLELDRPQMWFPVPGMYGGFSYRLESTGAGARLISESWCRVAAGSGQRHLITSAGSELVAEGFV</sequence>
<proteinExistence type="predicted"/>
<keyword evidence="2" id="KW-1185">Reference proteome</keyword>
<dbReference type="InterPro" id="IPR036770">
    <property type="entry name" value="Ankyrin_rpt-contain_sf"/>
</dbReference>
<dbReference type="EMBL" id="JARGEQ010000047">
    <property type="protein sequence ID" value="MDF1585900.1"/>
    <property type="molecule type" value="Genomic_DNA"/>
</dbReference>
<evidence type="ECO:0000313" key="2">
    <source>
        <dbReference type="Proteomes" id="UP001301140"/>
    </source>
</evidence>
<reference evidence="1 2" key="1">
    <citation type="submission" date="2023-03" db="EMBL/GenBank/DDBJ databases">
        <title>YIM 152171 draft genome.</title>
        <authorList>
            <person name="Yang Z."/>
        </authorList>
    </citation>
    <scope>NUCLEOTIDE SEQUENCE [LARGE SCALE GENOMIC DNA]</scope>
    <source>
        <strain evidence="1 2">YIM 152171</strain>
    </source>
</reference>
<organism evidence="1 2">
    <name type="scientific">Marinimicrococcus flavescens</name>
    <dbReference type="NCBI Taxonomy" id="3031815"/>
    <lineage>
        <taxon>Bacteria</taxon>
        <taxon>Pseudomonadati</taxon>
        <taxon>Pseudomonadota</taxon>
        <taxon>Alphaproteobacteria</taxon>
        <taxon>Geminicoccales</taxon>
        <taxon>Geminicoccaceae</taxon>
        <taxon>Marinimicrococcus</taxon>
    </lineage>
</organism>
<name>A0AAP3XQX3_9PROT</name>